<keyword evidence="2" id="KW-1185">Reference proteome</keyword>
<protein>
    <submittedName>
        <fullName evidence="1">Uncharacterized protein</fullName>
    </submittedName>
</protein>
<accession>A0ABR0M0J9</accession>
<evidence type="ECO:0000313" key="2">
    <source>
        <dbReference type="Proteomes" id="UP001357485"/>
    </source>
</evidence>
<name>A0ABR0M0J9_9PEZI</name>
<proteinExistence type="predicted"/>
<organism evidence="1 2">
    <name type="scientific">Cryomyces antarcticus</name>
    <dbReference type="NCBI Taxonomy" id="329879"/>
    <lineage>
        <taxon>Eukaryota</taxon>
        <taxon>Fungi</taxon>
        <taxon>Dikarya</taxon>
        <taxon>Ascomycota</taxon>
        <taxon>Pezizomycotina</taxon>
        <taxon>Dothideomycetes</taxon>
        <taxon>Dothideomycetes incertae sedis</taxon>
        <taxon>Cryomyces</taxon>
    </lineage>
</organism>
<sequence length="80" mass="8431">VMRPTISTASADNSAVSALSDVHDNAAMPIDFHAMAEKIASATEQLKSSAVEEPVGMVRQVWNGFLEDLMGPRKKSGSAA</sequence>
<evidence type="ECO:0000313" key="1">
    <source>
        <dbReference type="EMBL" id="KAK5275393.1"/>
    </source>
</evidence>
<dbReference type="EMBL" id="JAVRRA010004609">
    <property type="protein sequence ID" value="KAK5275393.1"/>
    <property type="molecule type" value="Genomic_DNA"/>
</dbReference>
<dbReference type="Proteomes" id="UP001357485">
    <property type="component" value="Unassembled WGS sequence"/>
</dbReference>
<comment type="caution">
    <text evidence="1">The sequence shown here is derived from an EMBL/GenBank/DDBJ whole genome shotgun (WGS) entry which is preliminary data.</text>
</comment>
<reference evidence="1 2" key="1">
    <citation type="submission" date="2023-08" db="EMBL/GenBank/DDBJ databases">
        <title>Black Yeasts Isolated from many extreme environments.</title>
        <authorList>
            <person name="Coleine C."/>
            <person name="Stajich J.E."/>
            <person name="Selbmann L."/>
        </authorList>
    </citation>
    <scope>NUCLEOTIDE SEQUENCE [LARGE SCALE GENOMIC DNA]</scope>
    <source>
        <strain evidence="1 2">CCFEE 536</strain>
    </source>
</reference>
<feature type="non-terminal residue" evidence="1">
    <location>
        <position position="1"/>
    </location>
</feature>
<gene>
    <name evidence="1" type="ORF">LTR16_012521</name>
</gene>